<evidence type="ECO:0000313" key="3">
    <source>
        <dbReference type="Proteomes" id="UP001195483"/>
    </source>
</evidence>
<reference evidence="2" key="1">
    <citation type="journal article" date="2021" name="Genome Biol. Evol.">
        <title>A High-Quality Reference Genome for a Parasitic Bivalve with Doubly Uniparental Inheritance (Bivalvia: Unionida).</title>
        <authorList>
            <person name="Smith C.H."/>
        </authorList>
    </citation>
    <scope>NUCLEOTIDE SEQUENCE</scope>
    <source>
        <strain evidence="2">CHS0354</strain>
    </source>
</reference>
<name>A0AAE0W1Z6_9BIVA</name>
<evidence type="ECO:0000313" key="2">
    <source>
        <dbReference type="EMBL" id="KAK3597315.1"/>
    </source>
</evidence>
<sequence>MPTATQQITRHNPKESYTNVHRNPPINFMRRTPSLTRRTLPCTKTTRAHSKIRSTGKCYPITHPTRVAIQNCNIIFSRKLVLNIPGGKIIHELSELLLLFVRIEQIIYPDHAPWTTSNPIINTKANEIGNKHDQEQILKTTVTMDILDSYSGFVKIYSVWSKTLEPSRTVSAAVIPERNIQIGVRLPDYCSIYITEFMAFAEDLKRVKNNDVM</sequence>
<accession>A0AAE0W1Z6</accession>
<dbReference type="Proteomes" id="UP001195483">
    <property type="component" value="Unassembled WGS sequence"/>
</dbReference>
<evidence type="ECO:0000256" key="1">
    <source>
        <dbReference type="SAM" id="MobiDB-lite"/>
    </source>
</evidence>
<dbReference type="EMBL" id="JAEAOA010000682">
    <property type="protein sequence ID" value="KAK3597315.1"/>
    <property type="molecule type" value="Genomic_DNA"/>
</dbReference>
<protein>
    <submittedName>
        <fullName evidence="2">Uncharacterized protein</fullName>
    </submittedName>
</protein>
<reference evidence="2" key="3">
    <citation type="submission" date="2023-05" db="EMBL/GenBank/DDBJ databases">
        <authorList>
            <person name="Smith C.H."/>
        </authorList>
    </citation>
    <scope>NUCLEOTIDE SEQUENCE</scope>
    <source>
        <strain evidence="2">CHS0354</strain>
        <tissue evidence="2">Mantle</tissue>
    </source>
</reference>
<proteinExistence type="predicted"/>
<organism evidence="2 3">
    <name type="scientific">Potamilus streckersoni</name>
    <dbReference type="NCBI Taxonomy" id="2493646"/>
    <lineage>
        <taxon>Eukaryota</taxon>
        <taxon>Metazoa</taxon>
        <taxon>Spiralia</taxon>
        <taxon>Lophotrochozoa</taxon>
        <taxon>Mollusca</taxon>
        <taxon>Bivalvia</taxon>
        <taxon>Autobranchia</taxon>
        <taxon>Heteroconchia</taxon>
        <taxon>Palaeoheterodonta</taxon>
        <taxon>Unionida</taxon>
        <taxon>Unionoidea</taxon>
        <taxon>Unionidae</taxon>
        <taxon>Ambleminae</taxon>
        <taxon>Lampsilini</taxon>
        <taxon>Potamilus</taxon>
    </lineage>
</organism>
<dbReference type="AlphaFoldDB" id="A0AAE0W1Z6"/>
<feature type="region of interest" description="Disordered" evidence="1">
    <location>
        <begin position="1"/>
        <end position="24"/>
    </location>
</feature>
<gene>
    <name evidence="2" type="ORF">CHS0354_010950</name>
</gene>
<feature type="compositionally biased region" description="Polar residues" evidence="1">
    <location>
        <begin position="1"/>
        <end position="21"/>
    </location>
</feature>
<keyword evidence="3" id="KW-1185">Reference proteome</keyword>
<comment type="caution">
    <text evidence="2">The sequence shown here is derived from an EMBL/GenBank/DDBJ whole genome shotgun (WGS) entry which is preliminary data.</text>
</comment>
<reference evidence="2" key="2">
    <citation type="journal article" date="2021" name="Genome Biol. Evol.">
        <title>Developing a high-quality reference genome for a parasitic bivalve with doubly uniparental inheritance (Bivalvia: Unionida).</title>
        <authorList>
            <person name="Smith C.H."/>
        </authorList>
    </citation>
    <scope>NUCLEOTIDE SEQUENCE</scope>
    <source>
        <strain evidence="2">CHS0354</strain>
        <tissue evidence="2">Mantle</tissue>
    </source>
</reference>